<evidence type="ECO:0000313" key="2">
    <source>
        <dbReference type="EMBL" id="MEQ2201269.1"/>
    </source>
</evidence>
<evidence type="ECO:0000313" key="3">
    <source>
        <dbReference type="Proteomes" id="UP001434883"/>
    </source>
</evidence>
<keyword evidence="1" id="KW-0812">Transmembrane</keyword>
<reference evidence="2 3" key="1">
    <citation type="submission" date="2021-06" db="EMBL/GenBank/DDBJ databases">
        <authorList>
            <person name="Palmer J.M."/>
        </authorList>
    </citation>
    <scope>NUCLEOTIDE SEQUENCE [LARGE SCALE GENOMIC DNA]</scope>
    <source>
        <strain evidence="2 3">XC_2019</strain>
        <tissue evidence="2">Muscle</tissue>
    </source>
</reference>
<gene>
    <name evidence="2" type="ORF">XENOCAPTIV_010024</name>
</gene>
<keyword evidence="3" id="KW-1185">Reference proteome</keyword>
<name>A0ABV0QZT9_9TELE</name>
<keyword evidence="1" id="KW-1133">Transmembrane helix</keyword>
<accession>A0ABV0QZT9</accession>
<feature type="transmembrane region" description="Helical" evidence="1">
    <location>
        <begin position="48"/>
        <end position="65"/>
    </location>
</feature>
<dbReference type="Proteomes" id="UP001434883">
    <property type="component" value="Unassembled WGS sequence"/>
</dbReference>
<evidence type="ECO:0008006" key="4">
    <source>
        <dbReference type="Google" id="ProtNLM"/>
    </source>
</evidence>
<sequence>MAAPGMSMKNKSSFFITFLLRFILLPVLTPFISSPSHPAHNHAEAGKVQVHAGQIFAFISVWLLMSGKCVRPSSRPFLSVNRESPFFTDLFRSCLWESCEYRRLQGHISFNSFHSILQVTYIFSFL</sequence>
<dbReference type="EMBL" id="JAHRIN010027426">
    <property type="protein sequence ID" value="MEQ2201269.1"/>
    <property type="molecule type" value="Genomic_DNA"/>
</dbReference>
<keyword evidence="1" id="KW-0472">Membrane</keyword>
<comment type="caution">
    <text evidence="2">The sequence shown here is derived from an EMBL/GenBank/DDBJ whole genome shotgun (WGS) entry which is preliminary data.</text>
</comment>
<evidence type="ECO:0000256" key="1">
    <source>
        <dbReference type="SAM" id="Phobius"/>
    </source>
</evidence>
<protein>
    <recommendedName>
        <fullName evidence="4">Secreted protein</fullName>
    </recommendedName>
</protein>
<organism evidence="2 3">
    <name type="scientific">Xenoophorus captivus</name>
    <dbReference type="NCBI Taxonomy" id="1517983"/>
    <lineage>
        <taxon>Eukaryota</taxon>
        <taxon>Metazoa</taxon>
        <taxon>Chordata</taxon>
        <taxon>Craniata</taxon>
        <taxon>Vertebrata</taxon>
        <taxon>Euteleostomi</taxon>
        <taxon>Actinopterygii</taxon>
        <taxon>Neopterygii</taxon>
        <taxon>Teleostei</taxon>
        <taxon>Neoteleostei</taxon>
        <taxon>Acanthomorphata</taxon>
        <taxon>Ovalentaria</taxon>
        <taxon>Atherinomorphae</taxon>
        <taxon>Cyprinodontiformes</taxon>
        <taxon>Goodeidae</taxon>
        <taxon>Xenoophorus</taxon>
    </lineage>
</organism>
<proteinExistence type="predicted"/>